<evidence type="ECO:0000259" key="4">
    <source>
        <dbReference type="Pfam" id="PF04112"/>
    </source>
</evidence>
<comment type="caution">
    <text evidence="6">The sequence shown here is derived from an EMBL/GenBank/DDBJ whole genome shotgun (WGS) entry which is preliminary data.</text>
</comment>
<dbReference type="EMBL" id="PUHR01000025">
    <property type="protein sequence ID" value="KAG0670265.1"/>
    <property type="molecule type" value="Genomic_DNA"/>
</dbReference>
<evidence type="ECO:0000256" key="3">
    <source>
        <dbReference type="ARBA" id="ARBA00022490"/>
    </source>
</evidence>
<name>A0A9P7BC64_MAUEX</name>
<comment type="similarity">
    <text evidence="2">Belongs to the MAK10 family.</text>
</comment>
<reference evidence="6 7" key="1">
    <citation type="submission" date="2020-11" db="EMBL/GenBank/DDBJ databases">
        <title>Kefir isolates.</title>
        <authorList>
            <person name="Marcisauskas S."/>
            <person name="Kim Y."/>
            <person name="Blasche S."/>
        </authorList>
    </citation>
    <scope>NUCLEOTIDE SEQUENCE [LARGE SCALE GENOMIC DNA]</scope>
    <source>
        <strain evidence="6 7">OG2</strain>
    </source>
</reference>
<dbReference type="OrthoDB" id="269405at2759"/>
<dbReference type="InterPro" id="IPR057982">
    <property type="entry name" value="TPR_NAA35"/>
</dbReference>
<organism evidence="6 7">
    <name type="scientific">Maudiozyma exigua</name>
    <name type="common">Yeast</name>
    <name type="synonym">Kazachstania exigua</name>
    <dbReference type="NCBI Taxonomy" id="34358"/>
    <lineage>
        <taxon>Eukaryota</taxon>
        <taxon>Fungi</taxon>
        <taxon>Dikarya</taxon>
        <taxon>Ascomycota</taxon>
        <taxon>Saccharomycotina</taxon>
        <taxon>Saccharomycetes</taxon>
        <taxon>Saccharomycetales</taxon>
        <taxon>Saccharomycetaceae</taxon>
        <taxon>Maudiozyma</taxon>
    </lineage>
</organism>
<dbReference type="Proteomes" id="UP000750334">
    <property type="component" value="Unassembled WGS sequence"/>
</dbReference>
<keyword evidence="7" id="KW-1185">Reference proteome</keyword>
<dbReference type="PANTHER" id="PTHR21373:SF0">
    <property type="entry name" value="N-ALPHA-ACETYLTRANSFERASE 35, NATC AUXILIARY SUBUNIT"/>
    <property type="match status" value="1"/>
</dbReference>
<evidence type="ECO:0000256" key="1">
    <source>
        <dbReference type="ARBA" id="ARBA00004496"/>
    </source>
</evidence>
<dbReference type="Pfam" id="PF04112">
    <property type="entry name" value="Mak10"/>
    <property type="match status" value="1"/>
</dbReference>
<comment type="subcellular location">
    <subcellularLocation>
        <location evidence="1">Cytoplasm</location>
    </subcellularLocation>
</comment>
<feature type="domain" description="NAA35-like N-terminal" evidence="4">
    <location>
        <begin position="51"/>
        <end position="218"/>
    </location>
</feature>
<evidence type="ECO:0000313" key="7">
    <source>
        <dbReference type="Proteomes" id="UP000750334"/>
    </source>
</evidence>
<gene>
    <name evidence="6" type="ORF">C6P45_002575</name>
</gene>
<evidence type="ECO:0000313" key="6">
    <source>
        <dbReference type="EMBL" id="KAG0670265.1"/>
    </source>
</evidence>
<evidence type="ECO:0000259" key="5">
    <source>
        <dbReference type="Pfam" id="PF25789"/>
    </source>
</evidence>
<accession>A0A9P7BC64</accession>
<dbReference type="GO" id="GO:0031417">
    <property type="term" value="C:NatC complex"/>
    <property type="evidence" value="ECO:0007669"/>
    <property type="project" value="InterPro"/>
</dbReference>
<dbReference type="PANTHER" id="PTHR21373">
    <property type="entry name" value="GLUCOSE REPRESSIBLE PROTEIN MAK10"/>
    <property type="match status" value="1"/>
</dbReference>
<dbReference type="InterPro" id="IPR057983">
    <property type="entry name" value="NAA35-like_N"/>
</dbReference>
<feature type="domain" description="NAA35-like TPR repeats" evidence="5">
    <location>
        <begin position="335"/>
        <end position="671"/>
    </location>
</feature>
<keyword evidence="3" id="KW-0963">Cytoplasm</keyword>
<evidence type="ECO:0000256" key="2">
    <source>
        <dbReference type="ARBA" id="ARBA00006289"/>
    </source>
</evidence>
<protein>
    <submittedName>
        <fullName evidence="6">Uncharacterized protein</fullName>
    </submittedName>
</protein>
<dbReference type="AlphaFoldDB" id="A0A9P7BC64"/>
<dbReference type="InterPro" id="IPR007244">
    <property type="entry name" value="Naa35_N"/>
</dbReference>
<dbReference type="Pfam" id="PF25789">
    <property type="entry name" value="TPR_NAA35"/>
    <property type="match status" value="1"/>
</dbReference>
<proteinExistence type="inferred from homology"/>
<sequence>MCNEIDRCDIEKLDKTFSGLKLHSGRKWPKPETLTSIKDLIRDGCQALNAEEIVKVPTFDLFEGTHSLEINNVKLDSYLIRLSDNEINFSCFIPYDKTSNPDCDQEDFQYVVAIVDRLVRFIITWVTDYQSLPTTVLSCRYVEYMLKQIADVHGIDSDYKFLNTNNGYFDKVLNSSVLGICYFGAFVKKLLKGGGIFEEEDLNFNSMGLDGFDMMPPTRTVLMLLSEGINFIQGDNSISEIDSQRLQYLLKLIRCLAMFDTYLSLYSEDSIPLDEALELVKNLNDLPKCNYTPPIGSFSMLIQKQLSNQFPPKELSTAAEDFSGFIKLIQDLKKVISVYQVSSPHELMQFATFFNKNEQRHVLARALFPLIVIKDDSSVLGKWSFAEALQSHLQFFSLSGTNAERALDTEPFRSLMDPIAQEALNVLFEWYQNSSQNTARYRQGYNRQLLLWDSVQAQFEGIELKFDGSEEDSVEGPPGYGSIPLMPFSSWAFIMKTRAMIEFTLKGFDLDIYKPFEAFQMFWFTFFLAEQLEACLQKVDTFLQNKLNAIHAINKRMKKLKAGEKKERLREHYRTEMAVSYPSIHKNKAWLRYISTHNNIIKSLCLFETFQFGLLKSYGFIDNTASAKNKFVNEKLIHDLRFKPFSSIGVPELPSYNVFQEALEGFVISEPMMKAKQEKVLSFMDQQLSSATSDIKSILINIEIGDFNSDILTGTRLIKEDAVLYYSTLQKTIDALSLNNKTSLSIFKKGASTDQLQVSLKCESGLSGYFPLMVLNSKMHKTDRK</sequence>